<gene>
    <name evidence="3" type="ORF">L613_000400000480</name>
</gene>
<proteinExistence type="predicted"/>
<evidence type="ECO:0000256" key="1">
    <source>
        <dbReference type="SAM" id="SignalP"/>
    </source>
</evidence>
<name>A0A562DIB2_9GAMM</name>
<dbReference type="RefSeq" id="WP_037035195.1">
    <property type="nucleotide sequence ID" value="NZ_VLJS01000069.1"/>
</dbReference>
<dbReference type="AlphaFoldDB" id="A0A562DIB2"/>
<feature type="chain" id="PRO_5022111352" evidence="1">
    <location>
        <begin position="24"/>
        <end position="161"/>
    </location>
</feature>
<feature type="domain" description="PepSY" evidence="2">
    <location>
        <begin position="13"/>
        <end position="92"/>
    </location>
</feature>
<feature type="signal peptide" evidence="1">
    <location>
        <begin position="1"/>
        <end position="23"/>
    </location>
</feature>
<keyword evidence="4" id="KW-1185">Reference proteome</keyword>
<dbReference type="OrthoDB" id="5951452at2"/>
<dbReference type="InterPro" id="IPR025711">
    <property type="entry name" value="PepSY"/>
</dbReference>
<reference evidence="3 4" key="1">
    <citation type="submission" date="2019-07" db="EMBL/GenBank/DDBJ databases">
        <title>Genome sequencing of lignin-degrading bacterial isolates.</title>
        <authorList>
            <person name="Gladden J."/>
        </authorList>
    </citation>
    <scope>NUCLEOTIDE SEQUENCE [LARGE SCALE GENOMIC DNA]</scope>
    <source>
        <strain evidence="3 4">J19</strain>
    </source>
</reference>
<feature type="domain" description="PepSY" evidence="2">
    <location>
        <begin position="100"/>
        <end position="157"/>
    </location>
</feature>
<organism evidence="3 4">
    <name type="scientific">Pseudoxanthomonas taiwanensis J19</name>
    <dbReference type="NCBI Taxonomy" id="935569"/>
    <lineage>
        <taxon>Bacteria</taxon>
        <taxon>Pseudomonadati</taxon>
        <taxon>Pseudomonadota</taxon>
        <taxon>Gammaproteobacteria</taxon>
        <taxon>Lysobacterales</taxon>
        <taxon>Lysobacteraceae</taxon>
        <taxon>Pseudoxanthomonas</taxon>
    </lineage>
</organism>
<dbReference type="Proteomes" id="UP000321583">
    <property type="component" value="Unassembled WGS sequence"/>
</dbReference>
<dbReference type="EMBL" id="VLJS01000069">
    <property type="protein sequence ID" value="TWH09327.1"/>
    <property type="molecule type" value="Genomic_DNA"/>
</dbReference>
<comment type="caution">
    <text evidence="3">The sequence shown here is derived from an EMBL/GenBank/DDBJ whole genome shotgun (WGS) entry which is preliminary data.</text>
</comment>
<keyword evidence="1" id="KW-0732">Signal</keyword>
<protein>
    <submittedName>
        <fullName evidence="3">YpeB-like protein with putative protease inhibitory function</fullName>
    </submittedName>
</protein>
<evidence type="ECO:0000259" key="2">
    <source>
        <dbReference type="Pfam" id="PF13670"/>
    </source>
</evidence>
<evidence type="ECO:0000313" key="4">
    <source>
        <dbReference type="Proteomes" id="UP000321583"/>
    </source>
</evidence>
<accession>A0A562DIB2</accession>
<dbReference type="Pfam" id="PF13670">
    <property type="entry name" value="PepSY_2"/>
    <property type="match status" value="2"/>
</dbReference>
<evidence type="ECO:0000313" key="3">
    <source>
        <dbReference type="EMBL" id="TWH09327.1"/>
    </source>
</evidence>
<sequence>MKRTARLYFPAMVALALALPATAQQTDQAKPANAPGAERQQAASQALTEVQVRALLASAGYTRINDVEFDDGMWEADATSADGKRVDVRVDAEGRIHADDQVSSLSAEDVKARLAAAGYSKIHDVDFDDGIWKAEGERKDGQKVELRVDPKDGRILNVEND</sequence>